<dbReference type="PANTHER" id="PTHR43179">
    <property type="entry name" value="RHAMNOSYLTRANSFERASE WBBL"/>
    <property type="match status" value="1"/>
</dbReference>
<feature type="domain" description="Glycosyltransferase 2-like" evidence="1">
    <location>
        <begin position="7"/>
        <end position="175"/>
    </location>
</feature>
<dbReference type="Gene3D" id="3.90.550.10">
    <property type="entry name" value="Spore Coat Polysaccharide Biosynthesis Protein SpsA, Chain A"/>
    <property type="match status" value="1"/>
</dbReference>
<dbReference type="SUPFAM" id="SSF53448">
    <property type="entry name" value="Nucleotide-diphospho-sugar transferases"/>
    <property type="match status" value="1"/>
</dbReference>
<evidence type="ECO:0000259" key="1">
    <source>
        <dbReference type="Pfam" id="PF00535"/>
    </source>
</evidence>
<organism evidence="2">
    <name type="scientific">hydrothermal vent metagenome</name>
    <dbReference type="NCBI Taxonomy" id="652676"/>
    <lineage>
        <taxon>unclassified sequences</taxon>
        <taxon>metagenomes</taxon>
        <taxon>ecological metagenomes</taxon>
    </lineage>
</organism>
<sequence length="242" mass="27975">MIKISASIVVYNENKETLTKAINSFNSINLEKELIIVDNSPVSNLKKFIEEFDNTKYIFNNKNIGFGAGHNLAFKNLQKKSDIHMIINPDVYFNGNDIKNMTIWMQKDKNISLCVPQVLNANRSVQNIVRNIPTISGLLKRKLHLGSGELDIKNNTIANIPFAHGCFLIFKTTIFTKLNGFDERFFMYMEDVDICMRAKQFGKTVINSNFNIYHEYRKGSSKNIKLLIWHLTSAIKFFWIHK</sequence>
<gene>
    <name evidence="2" type="ORF">MNB_ARC-1_1246</name>
</gene>
<dbReference type="InterPro" id="IPR029044">
    <property type="entry name" value="Nucleotide-diphossugar_trans"/>
</dbReference>
<reference evidence="2" key="1">
    <citation type="submission" date="2018-10" db="EMBL/GenBank/DDBJ databases">
        <authorList>
            <person name="Aoki K."/>
        </authorList>
    </citation>
    <scope>NUCLEOTIDE SEQUENCE</scope>
</reference>
<dbReference type="InterPro" id="IPR001173">
    <property type="entry name" value="Glyco_trans_2-like"/>
</dbReference>
<keyword evidence="2" id="KW-0808">Transferase</keyword>
<name>A0A3B1E5J0_9ZZZZ</name>
<dbReference type="EMBL" id="UOYO01000040">
    <property type="protein sequence ID" value="VAY87974.1"/>
    <property type="molecule type" value="Genomic_DNA"/>
</dbReference>
<accession>A0A3B1E5J0</accession>
<protein>
    <submittedName>
        <fullName evidence="2">Glycosyl transferase, group 2 family protein</fullName>
    </submittedName>
</protein>
<proteinExistence type="predicted"/>
<dbReference type="AlphaFoldDB" id="A0A3B1E5J0"/>
<evidence type="ECO:0000313" key="2">
    <source>
        <dbReference type="EMBL" id="VAY87974.1"/>
    </source>
</evidence>
<dbReference type="PANTHER" id="PTHR43179:SF10">
    <property type="entry name" value="GLYCOSYL TRANSFERASE"/>
    <property type="match status" value="1"/>
</dbReference>
<dbReference type="GO" id="GO:0016740">
    <property type="term" value="F:transferase activity"/>
    <property type="evidence" value="ECO:0007669"/>
    <property type="project" value="UniProtKB-KW"/>
</dbReference>
<dbReference type="Pfam" id="PF00535">
    <property type="entry name" value="Glycos_transf_2"/>
    <property type="match status" value="1"/>
</dbReference>